<name>A0A3S5C605_9PLAT</name>
<evidence type="ECO:0000256" key="3">
    <source>
        <dbReference type="ARBA" id="ARBA00022989"/>
    </source>
</evidence>
<accession>A0A3S5C605</accession>
<keyword evidence="7" id="KW-0807">Transducer</keyword>
<dbReference type="AlphaFoldDB" id="A0A3S5C605"/>
<keyword evidence="3" id="KW-1133">Transmembrane helix</keyword>
<dbReference type="PROSITE" id="PS50262">
    <property type="entry name" value="G_PROTEIN_RECEP_F1_2"/>
    <property type="match status" value="1"/>
</dbReference>
<keyword evidence="10" id="KW-1185">Reference proteome</keyword>
<dbReference type="GO" id="GO:0016020">
    <property type="term" value="C:membrane"/>
    <property type="evidence" value="ECO:0007669"/>
    <property type="project" value="UniProtKB-SubCell"/>
</dbReference>
<organism evidence="9 10">
    <name type="scientific">Protopolystoma xenopodis</name>
    <dbReference type="NCBI Taxonomy" id="117903"/>
    <lineage>
        <taxon>Eukaryota</taxon>
        <taxon>Metazoa</taxon>
        <taxon>Spiralia</taxon>
        <taxon>Lophotrochozoa</taxon>
        <taxon>Platyhelminthes</taxon>
        <taxon>Monogenea</taxon>
        <taxon>Polyopisthocotylea</taxon>
        <taxon>Polystomatidea</taxon>
        <taxon>Polystomatidae</taxon>
        <taxon>Protopolystoma</taxon>
    </lineage>
</organism>
<evidence type="ECO:0000256" key="7">
    <source>
        <dbReference type="ARBA" id="ARBA00023224"/>
    </source>
</evidence>
<comment type="caution">
    <text evidence="9">The sequence shown here is derived from an EMBL/GenBank/DDBJ whole genome shotgun (WGS) entry which is preliminary data.</text>
</comment>
<comment type="subcellular location">
    <subcellularLocation>
        <location evidence="1">Membrane</location>
        <topology evidence="1">Multi-pass membrane protein</topology>
    </subcellularLocation>
</comment>
<protein>
    <recommendedName>
        <fullName evidence="8">G-protein coupled receptors family 1 profile domain-containing protein</fullName>
    </recommendedName>
</protein>
<gene>
    <name evidence="9" type="ORF">PXEA_LOCUS31048</name>
</gene>
<evidence type="ECO:0000256" key="1">
    <source>
        <dbReference type="ARBA" id="ARBA00004141"/>
    </source>
</evidence>
<keyword evidence="4" id="KW-0297">G-protein coupled receptor</keyword>
<dbReference type="PANTHER" id="PTHR24240">
    <property type="entry name" value="OPSIN"/>
    <property type="match status" value="1"/>
</dbReference>
<keyword evidence="2" id="KW-0812">Transmembrane</keyword>
<dbReference type="OrthoDB" id="9996086at2759"/>
<keyword evidence="5" id="KW-0472">Membrane</keyword>
<evidence type="ECO:0000313" key="9">
    <source>
        <dbReference type="EMBL" id="VEL37608.1"/>
    </source>
</evidence>
<evidence type="ECO:0000256" key="4">
    <source>
        <dbReference type="ARBA" id="ARBA00023040"/>
    </source>
</evidence>
<keyword evidence="6" id="KW-0675">Receptor</keyword>
<evidence type="ECO:0000313" key="10">
    <source>
        <dbReference type="Proteomes" id="UP000784294"/>
    </source>
</evidence>
<dbReference type="InterPro" id="IPR050125">
    <property type="entry name" value="GPCR_opsins"/>
</dbReference>
<evidence type="ECO:0000256" key="6">
    <source>
        <dbReference type="ARBA" id="ARBA00023170"/>
    </source>
</evidence>
<dbReference type="Gene3D" id="1.20.1070.10">
    <property type="entry name" value="Rhodopsin 7-helix transmembrane proteins"/>
    <property type="match status" value="1"/>
</dbReference>
<dbReference type="SUPFAM" id="SSF81321">
    <property type="entry name" value="Family A G protein-coupled receptor-like"/>
    <property type="match status" value="1"/>
</dbReference>
<evidence type="ECO:0000256" key="5">
    <source>
        <dbReference type="ARBA" id="ARBA00023136"/>
    </source>
</evidence>
<dbReference type="Proteomes" id="UP000784294">
    <property type="component" value="Unassembled WGS sequence"/>
</dbReference>
<evidence type="ECO:0000256" key="2">
    <source>
        <dbReference type="ARBA" id="ARBA00022692"/>
    </source>
</evidence>
<reference evidence="9" key="1">
    <citation type="submission" date="2018-11" db="EMBL/GenBank/DDBJ databases">
        <authorList>
            <consortium name="Pathogen Informatics"/>
        </authorList>
    </citation>
    <scope>NUCLEOTIDE SEQUENCE</scope>
</reference>
<dbReference type="InterPro" id="IPR017452">
    <property type="entry name" value="GPCR_Rhodpsn_7TM"/>
</dbReference>
<proteinExistence type="predicted"/>
<feature type="domain" description="G-protein coupled receptors family 1 profile" evidence="8">
    <location>
        <begin position="1"/>
        <end position="49"/>
    </location>
</feature>
<dbReference type="GO" id="GO:0004930">
    <property type="term" value="F:G protein-coupled receptor activity"/>
    <property type="evidence" value="ECO:0007669"/>
    <property type="project" value="UniProtKB-KW"/>
</dbReference>
<dbReference type="EMBL" id="CAAALY010255492">
    <property type="protein sequence ID" value="VEL37608.1"/>
    <property type="molecule type" value="Genomic_DNA"/>
</dbReference>
<sequence length="111" mass="12904">MFYIASWTPYGLVALYALLHKERHFLSPFVAEFTVLFAKTSAVYNPILYAFTHHRFRLEISAFRQQLKRQVTCAYNKLALRLSLFGCCHVQNSRDKLVTPDARTTSQVMEV</sequence>
<evidence type="ECO:0000259" key="8">
    <source>
        <dbReference type="PROSITE" id="PS50262"/>
    </source>
</evidence>